<protein>
    <recommendedName>
        <fullName evidence="4">General stress protein</fullName>
    </recommendedName>
</protein>
<feature type="transmembrane region" description="Helical" evidence="1">
    <location>
        <begin position="92"/>
        <end position="111"/>
    </location>
</feature>
<keyword evidence="1" id="KW-0812">Transmembrane</keyword>
<dbReference type="RefSeq" id="WP_378288827.1">
    <property type="nucleotide sequence ID" value="NZ_JBHULE010000002.1"/>
</dbReference>
<keyword evidence="3" id="KW-1185">Reference proteome</keyword>
<gene>
    <name evidence="2" type="ORF">ACFSR1_01210</name>
</gene>
<dbReference type="Proteomes" id="UP001597319">
    <property type="component" value="Unassembled WGS sequence"/>
</dbReference>
<keyword evidence="1" id="KW-0472">Membrane</keyword>
<dbReference type="EMBL" id="JBHULE010000002">
    <property type="protein sequence ID" value="MFD2561265.1"/>
    <property type="molecule type" value="Genomic_DNA"/>
</dbReference>
<feature type="transmembrane region" description="Helical" evidence="1">
    <location>
        <begin position="12"/>
        <end position="32"/>
    </location>
</feature>
<accession>A0ABW5L9Q8</accession>
<name>A0ABW5L9Q8_9FLAO</name>
<feature type="transmembrane region" description="Helical" evidence="1">
    <location>
        <begin position="38"/>
        <end position="56"/>
    </location>
</feature>
<feature type="transmembrane region" description="Helical" evidence="1">
    <location>
        <begin position="117"/>
        <end position="137"/>
    </location>
</feature>
<reference evidence="3" key="1">
    <citation type="journal article" date="2019" name="Int. J. Syst. Evol. Microbiol.">
        <title>The Global Catalogue of Microorganisms (GCM) 10K type strain sequencing project: providing services to taxonomists for standard genome sequencing and annotation.</title>
        <authorList>
            <consortium name="The Broad Institute Genomics Platform"/>
            <consortium name="The Broad Institute Genome Sequencing Center for Infectious Disease"/>
            <person name="Wu L."/>
            <person name="Ma J."/>
        </authorList>
    </citation>
    <scope>NUCLEOTIDE SEQUENCE [LARGE SCALE GENOMIC DNA]</scope>
    <source>
        <strain evidence="3">KCTC 52274</strain>
    </source>
</reference>
<keyword evidence="1" id="KW-1133">Transmembrane helix</keyword>
<evidence type="ECO:0000256" key="1">
    <source>
        <dbReference type="SAM" id="Phobius"/>
    </source>
</evidence>
<proteinExistence type="predicted"/>
<sequence>MSKTRLIKRLKGYYPIEKFHTYVTFPGLLFFIVLTNPLINVILLSYGLIMCIFILYQGQHYWKLKLDGLKGEHVEQDNNIQFFKKSKQLNSILILFMLPVLLIQLYVQGWSFESNNMLVWGIIANLFAVLEHVNYYYIQLMIDNKYDVAYLIKNKKLKKASLAKDLSENKI</sequence>
<organism evidence="2 3">
    <name type="scientific">Aquimarina rubra</name>
    <dbReference type="NCBI Taxonomy" id="1920033"/>
    <lineage>
        <taxon>Bacteria</taxon>
        <taxon>Pseudomonadati</taxon>
        <taxon>Bacteroidota</taxon>
        <taxon>Flavobacteriia</taxon>
        <taxon>Flavobacteriales</taxon>
        <taxon>Flavobacteriaceae</taxon>
        <taxon>Aquimarina</taxon>
    </lineage>
</organism>
<evidence type="ECO:0000313" key="3">
    <source>
        <dbReference type="Proteomes" id="UP001597319"/>
    </source>
</evidence>
<comment type="caution">
    <text evidence="2">The sequence shown here is derived from an EMBL/GenBank/DDBJ whole genome shotgun (WGS) entry which is preliminary data.</text>
</comment>
<evidence type="ECO:0000313" key="2">
    <source>
        <dbReference type="EMBL" id="MFD2561265.1"/>
    </source>
</evidence>
<evidence type="ECO:0008006" key="4">
    <source>
        <dbReference type="Google" id="ProtNLM"/>
    </source>
</evidence>